<evidence type="ECO:0000259" key="6">
    <source>
        <dbReference type="SMART" id="SM00829"/>
    </source>
</evidence>
<dbReference type="CDD" id="cd05289">
    <property type="entry name" value="MDR_like_2"/>
    <property type="match status" value="1"/>
</dbReference>
<evidence type="ECO:0000256" key="4">
    <source>
        <dbReference type="ARBA" id="ARBA00022857"/>
    </source>
</evidence>
<reference evidence="7 8" key="1">
    <citation type="submission" date="2021-03" db="EMBL/GenBank/DDBJ databases">
        <authorList>
            <person name="Kim M.K."/>
        </authorList>
    </citation>
    <scope>NUCLEOTIDE SEQUENCE [LARGE SCALE GENOMIC DNA]</scope>
    <source>
        <strain evidence="7 8">BT442</strain>
    </source>
</reference>
<gene>
    <name evidence="7" type="ORF">J4E00_29155</name>
</gene>
<dbReference type="Proteomes" id="UP000664369">
    <property type="component" value="Unassembled WGS sequence"/>
</dbReference>
<dbReference type="PANTHER" id="PTHR44154:SF1">
    <property type="entry name" value="QUINONE OXIDOREDUCTASE"/>
    <property type="match status" value="1"/>
</dbReference>
<dbReference type="InterPro" id="IPR011032">
    <property type="entry name" value="GroES-like_sf"/>
</dbReference>
<proteinExistence type="predicted"/>
<dbReference type="Pfam" id="PF08240">
    <property type="entry name" value="ADH_N"/>
    <property type="match status" value="1"/>
</dbReference>
<dbReference type="PROSITE" id="PS01162">
    <property type="entry name" value="QOR_ZETA_CRYSTAL"/>
    <property type="match status" value="1"/>
</dbReference>
<dbReference type="RefSeq" id="WP_208178902.1">
    <property type="nucleotide sequence ID" value="NZ_JAGETZ010000030.1"/>
</dbReference>
<dbReference type="Gene3D" id="3.40.50.720">
    <property type="entry name" value="NAD(P)-binding Rossmann-like Domain"/>
    <property type="match status" value="1"/>
</dbReference>
<organism evidence="7 8">
    <name type="scientific">Hymenobacter negativus</name>
    <dbReference type="NCBI Taxonomy" id="2795026"/>
    <lineage>
        <taxon>Bacteria</taxon>
        <taxon>Pseudomonadati</taxon>
        <taxon>Bacteroidota</taxon>
        <taxon>Cytophagia</taxon>
        <taxon>Cytophagales</taxon>
        <taxon>Hymenobacteraceae</taxon>
        <taxon>Hymenobacter</taxon>
    </lineage>
</organism>
<evidence type="ECO:0000256" key="5">
    <source>
        <dbReference type="ARBA" id="ARBA00022884"/>
    </source>
</evidence>
<dbReference type="PANTHER" id="PTHR44154">
    <property type="entry name" value="QUINONE OXIDOREDUCTASE"/>
    <property type="match status" value="1"/>
</dbReference>
<evidence type="ECO:0000256" key="3">
    <source>
        <dbReference type="ARBA" id="ARBA00022490"/>
    </source>
</evidence>
<dbReference type="InterPro" id="IPR002364">
    <property type="entry name" value="Quin_OxRdtase/zeta-crystal_CS"/>
</dbReference>
<feature type="domain" description="Enoyl reductase (ER)" evidence="6">
    <location>
        <begin position="10"/>
        <end position="315"/>
    </location>
</feature>
<sequence>MKAVRIHAFGGPEVLQVEDVARPVPAADEILVKVYASGVNPVDWVVREGGNEALRSFLTLPMTIGWDAAGIVEEVGSEVTAFQKGDAVYGIPNFPGDGSYAEYCAAKASQFARKPGNISFNEAAGVPLAGLTAWTALFEQGKLQAGQRILIQGASGGVGSFAVQFAKAKGAYVIGLSSAGNLEYLKQLGADEVIDYRSQQFEELVHDVDVVLEASPLRDNAERLKAVAVLKDGGTFVSVNLDYPFNEEMLTALARKNATGELSANQARQDWLTEIAELIEAGSVRVFVSKVYPLEEVAAAHRESETWHVRGKLVLEISTEAAPK</sequence>
<dbReference type="InterPro" id="IPR020843">
    <property type="entry name" value="ER"/>
</dbReference>
<dbReference type="Gene3D" id="3.90.180.10">
    <property type="entry name" value="Medium-chain alcohol dehydrogenases, catalytic domain"/>
    <property type="match status" value="1"/>
</dbReference>
<accession>A0ABS3QPV9</accession>
<comment type="caution">
    <text evidence="7">The sequence shown here is derived from an EMBL/GenBank/DDBJ whole genome shotgun (WGS) entry which is preliminary data.</text>
</comment>
<evidence type="ECO:0000256" key="2">
    <source>
        <dbReference type="ARBA" id="ARBA00011881"/>
    </source>
</evidence>
<comment type="subcellular location">
    <subcellularLocation>
        <location evidence="1">Cytoplasm</location>
    </subcellularLocation>
</comment>
<dbReference type="Pfam" id="PF13602">
    <property type="entry name" value="ADH_zinc_N_2"/>
    <property type="match status" value="1"/>
</dbReference>
<dbReference type="InterPro" id="IPR036291">
    <property type="entry name" value="NAD(P)-bd_dom_sf"/>
</dbReference>
<evidence type="ECO:0000313" key="7">
    <source>
        <dbReference type="EMBL" id="MBO2013162.1"/>
    </source>
</evidence>
<dbReference type="EMBL" id="JAGETZ010000030">
    <property type="protein sequence ID" value="MBO2013162.1"/>
    <property type="molecule type" value="Genomic_DNA"/>
</dbReference>
<evidence type="ECO:0000256" key="1">
    <source>
        <dbReference type="ARBA" id="ARBA00004496"/>
    </source>
</evidence>
<keyword evidence="4" id="KW-0521">NADP</keyword>
<dbReference type="SMART" id="SM00829">
    <property type="entry name" value="PKS_ER"/>
    <property type="match status" value="1"/>
</dbReference>
<keyword evidence="8" id="KW-1185">Reference proteome</keyword>
<dbReference type="SUPFAM" id="SSF50129">
    <property type="entry name" value="GroES-like"/>
    <property type="match status" value="1"/>
</dbReference>
<evidence type="ECO:0000313" key="8">
    <source>
        <dbReference type="Proteomes" id="UP000664369"/>
    </source>
</evidence>
<comment type="subunit">
    <text evidence="2">Homotetramer.</text>
</comment>
<dbReference type="InterPro" id="IPR051603">
    <property type="entry name" value="Zinc-ADH_QOR/CCCR"/>
</dbReference>
<keyword evidence="5" id="KW-0694">RNA-binding</keyword>
<dbReference type="SUPFAM" id="SSF51735">
    <property type="entry name" value="NAD(P)-binding Rossmann-fold domains"/>
    <property type="match status" value="1"/>
</dbReference>
<keyword evidence="3" id="KW-0963">Cytoplasm</keyword>
<protein>
    <submittedName>
        <fullName evidence="7">NADP-dependent oxidoreductase</fullName>
    </submittedName>
</protein>
<dbReference type="InterPro" id="IPR013154">
    <property type="entry name" value="ADH-like_N"/>
</dbReference>
<name>A0ABS3QPV9_9BACT</name>